<dbReference type="OrthoDB" id="409763at2759"/>
<dbReference type="EnsemblMetazoa" id="XM_038220515.1">
    <property type="protein sequence ID" value="XP_038076443.1"/>
    <property type="gene ID" value="LOC119744540"/>
</dbReference>
<feature type="compositionally biased region" description="Low complexity" evidence="3">
    <location>
        <begin position="232"/>
        <end position="242"/>
    </location>
</feature>
<dbReference type="Gene3D" id="3.90.226.10">
    <property type="entry name" value="2-enoyl-CoA Hydratase, Chain A, domain 1"/>
    <property type="match status" value="1"/>
</dbReference>
<keyword evidence="2" id="KW-0539">Nucleus</keyword>
<dbReference type="SUPFAM" id="SSF52096">
    <property type="entry name" value="ClpP/crotonase"/>
    <property type="match status" value="1"/>
</dbReference>
<dbReference type="GO" id="GO:0005634">
    <property type="term" value="C:nucleus"/>
    <property type="evidence" value="ECO:0007669"/>
    <property type="project" value="UniProtKB-SubCell"/>
</dbReference>
<evidence type="ECO:0000256" key="2">
    <source>
        <dbReference type="ARBA" id="ARBA00023242"/>
    </source>
</evidence>
<evidence type="ECO:0000256" key="3">
    <source>
        <dbReference type="SAM" id="MobiDB-lite"/>
    </source>
</evidence>
<dbReference type="PANTHER" id="PTHR43684:SF11">
    <property type="entry name" value="CHROMO DOMAIN-CONTAINING PROTEIN"/>
    <property type="match status" value="1"/>
</dbReference>
<feature type="compositionally biased region" description="Basic residues" evidence="3">
    <location>
        <begin position="74"/>
        <end position="86"/>
    </location>
</feature>
<organism evidence="5 6">
    <name type="scientific">Patiria miniata</name>
    <name type="common">Bat star</name>
    <name type="synonym">Asterina miniata</name>
    <dbReference type="NCBI Taxonomy" id="46514"/>
    <lineage>
        <taxon>Eukaryota</taxon>
        <taxon>Metazoa</taxon>
        <taxon>Echinodermata</taxon>
        <taxon>Eleutherozoa</taxon>
        <taxon>Asterozoa</taxon>
        <taxon>Asteroidea</taxon>
        <taxon>Valvatacea</taxon>
        <taxon>Valvatida</taxon>
        <taxon>Asterinidae</taxon>
        <taxon>Patiria</taxon>
    </lineage>
</organism>
<accession>A0A914BJI0</accession>
<dbReference type="SUPFAM" id="SSF54160">
    <property type="entry name" value="Chromo domain-like"/>
    <property type="match status" value="1"/>
</dbReference>
<feature type="region of interest" description="Disordered" evidence="3">
    <location>
        <begin position="65"/>
        <end position="102"/>
    </location>
</feature>
<dbReference type="InterPro" id="IPR000953">
    <property type="entry name" value="Chromo/chromo_shadow_dom"/>
</dbReference>
<dbReference type="Pfam" id="PF00378">
    <property type="entry name" value="ECH_1"/>
    <property type="match status" value="1"/>
</dbReference>
<dbReference type="CDD" id="cd06558">
    <property type="entry name" value="crotonase-like"/>
    <property type="match status" value="1"/>
</dbReference>
<dbReference type="InterPro" id="IPR001753">
    <property type="entry name" value="Enoyl-CoA_hydra/iso"/>
</dbReference>
<evidence type="ECO:0000256" key="1">
    <source>
        <dbReference type="ARBA" id="ARBA00004123"/>
    </source>
</evidence>
<dbReference type="Proteomes" id="UP000887568">
    <property type="component" value="Unplaced"/>
</dbReference>
<proteinExistence type="predicted"/>
<dbReference type="PANTHER" id="PTHR43684">
    <property type="match status" value="1"/>
</dbReference>
<reference evidence="5" key="1">
    <citation type="submission" date="2022-11" db="UniProtKB">
        <authorList>
            <consortium name="EnsemblMetazoa"/>
        </authorList>
    </citation>
    <scope>IDENTIFICATION</scope>
</reference>
<name>A0A914BJI0_PATMI</name>
<keyword evidence="6" id="KW-1185">Reference proteome</keyword>
<dbReference type="OMA" id="EDKECFR"/>
<dbReference type="InterPro" id="IPR023780">
    <property type="entry name" value="Chromo_domain"/>
</dbReference>
<feature type="region of interest" description="Disordered" evidence="3">
    <location>
        <begin position="225"/>
        <end position="244"/>
    </location>
</feature>
<comment type="subcellular location">
    <subcellularLocation>
        <location evidence="1">Nucleus</location>
    </subcellularLocation>
</comment>
<sequence>MAHSNGSEDFEVTRIIKQRRNYKGKLEYLVRWKNYGSDDDTWEPVENLRNCIDLLDAFNERIMREKGPFSKPSPPRKKTSSSKQKHLNSITNDAKSREKKDFKVSSKNVDRFQLKRKNPFQDECKVVIKREKILANGDPHSMYNGVSVLSDELSPHSVSSSTSAASSTDVKISGLTNVKKFHRSRSMSYVGHENSRTSDSNSSDAGKRRRVNSLLIGSGDLLNTGKSVEMASTTPPSTPTSSEVRLSLTPLLTPVIKLHDLKAGSSIKLPSPTSLLSTEKFLRARLNRKDRDVADKVAGNFSFRRFSQSSLSSEDEDETERRFSLRQCDNVFKYKEIVVKRHPGYTQVWFFTNSPSKNALNIKALQELTDILEKSGKDETKVLLLTGSGNVFCTGLDLEKLIESDHRKKYARHLAEALRVFINTLINFPKVIVAAVNGRAVGLGAAILPLCDIVYSSDKAEFHLPYAAMGQPPEGCSSFSFPNAMGLPVACDLLYSGRRMTALEACASGLVSQVLWPTSFMSEVIPRVKVISNNSCKGLQMTKSLVRSHLKSKLEFTNESECAALQDRWCSSECTKLIRKYLEQK</sequence>
<dbReference type="InterPro" id="IPR029045">
    <property type="entry name" value="ClpP/crotonase-like_dom_sf"/>
</dbReference>
<dbReference type="InterPro" id="IPR023779">
    <property type="entry name" value="Chromodomain_CS"/>
</dbReference>
<feature type="domain" description="Chromo" evidence="4">
    <location>
        <begin position="10"/>
        <end position="70"/>
    </location>
</feature>
<dbReference type="GeneID" id="119744540"/>
<dbReference type="PROSITE" id="PS00598">
    <property type="entry name" value="CHROMO_1"/>
    <property type="match status" value="1"/>
</dbReference>
<dbReference type="SMART" id="SM00298">
    <property type="entry name" value="CHROMO"/>
    <property type="match status" value="1"/>
</dbReference>
<dbReference type="RefSeq" id="XP_038076443.1">
    <property type="nucleotide sequence ID" value="XM_038220515.1"/>
</dbReference>
<protein>
    <recommendedName>
        <fullName evidence="4">Chromo domain-containing protein</fullName>
    </recommendedName>
</protein>
<dbReference type="Gene3D" id="1.10.12.10">
    <property type="entry name" value="Lyase 2-enoyl-coa Hydratase, Chain A, domain 2"/>
    <property type="match status" value="1"/>
</dbReference>
<feature type="region of interest" description="Disordered" evidence="3">
    <location>
        <begin position="183"/>
        <end position="208"/>
    </location>
</feature>
<dbReference type="Pfam" id="PF00385">
    <property type="entry name" value="Chromo"/>
    <property type="match status" value="1"/>
</dbReference>
<dbReference type="InterPro" id="IPR014748">
    <property type="entry name" value="Enoyl-CoA_hydra_C"/>
</dbReference>
<evidence type="ECO:0000313" key="6">
    <source>
        <dbReference type="Proteomes" id="UP000887568"/>
    </source>
</evidence>
<dbReference type="InterPro" id="IPR051053">
    <property type="entry name" value="ECH/Chromodomain_protein"/>
</dbReference>
<evidence type="ECO:0000313" key="5">
    <source>
        <dbReference type="EnsemblMetazoa" id="XP_038076443.1"/>
    </source>
</evidence>
<evidence type="ECO:0000259" key="4">
    <source>
        <dbReference type="PROSITE" id="PS50013"/>
    </source>
</evidence>
<dbReference type="GO" id="GO:0003714">
    <property type="term" value="F:transcription corepressor activity"/>
    <property type="evidence" value="ECO:0007669"/>
    <property type="project" value="TreeGrafter"/>
</dbReference>
<dbReference type="Gene3D" id="2.40.50.40">
    <property type="match status" value="1"/>
</dbReference>
<dbReference type="PROSITE" id="PS50013">
    <property type="entry name" value="CHROMO_2"/>
    <property type="match status" value="1"/>
</dbReference>
<dbReference type="AlphaFoldDB" id="A0A914BJI0"/>
<dbReference type="InterPro" id="IPR016197">
    <property type="entry name" value="Chromo-like_dom_sf"/>
</dbReference>